<proteinExistence type="predicted"/>
<evidence type="ECO:0000313" key="1">
    <source>
        <dbReference type="EMBL" id="KAK8023649.1"/>
    </source>
</evidence>
<comment type="caution">
    <text evidence="1">The sequence shown here is derived from an EMBL/GenBank/DDBJ whole genome shotgun (WGS) entry which is preliminary data.</text>
</comment>
<sequence>MAGTTVQPKTTPDASGLIKRFFQGFARLDASLSIGKNSLIFFIERLMWLEHDVPDSLPDPSDVSNVTMLKLWLPGVVDPNPFRIYNEELLSAGVNKYLSEAGLRWRNYQSALALITKFGLTDCSFLCGLRDILPPRDTKAKYPTPNVMCGLGPADIGGKLSGAAIWIVEKEMATWIYARCMEKEKTEEGKPQDTWSKENWEAWKV</sequence>
<organism evidence="1 2">
    <name type="scientific">Apiospora rasikravindrae</name>
    <dbReference type="NCBI Taxonomy" id="990691"/>
    <lineage>
        <taxon>Eukaryota</taxon>
        <taxon>Fungi</taxon>
        <taxon>Dikarya</taxon>
        <taxon>Ascomycota</taxon>
        <taxon>Pezizomycotina</taxon>
        <taxon>Sordariomycetes</taxon>
        <taxon>Xylariomycetidae</taxon>
        <taxon>Amphisphaeriales</taxon>
        <taxon>Apiosporaceae</taxon>
        <taxon>Apiospora</taxon>
    </lineage>
</organism>
<protein>
    <submittedName>
        <fullName evidence="1">Uncharacterized protein</fullName>
    </submittedName>
</protein>
<gene>
    <name evidence="1" type="ORF">PG993_011715</name>
</gene>
<accession>A0ABR1S0F5</accession>
<dbReference type="Proteomes" id="UP001444661">
    <property type="component" value="Unassembled WGS sequence"/>
</dbReference>
<reference evidence="1 2" key="1">
    <citation type="submission" date="2023-01" db="EMBL/GenBank/DDBJ databases">
        <title>Analysis of 21 Apiospora genomes using comparative genomics revels a genus with tremendous synthesis potential of carbohydrate active enzymes and secondary metabolites.</title>
        <authorList>
            <person name="Sorensen T."/>
        </authorList>
    </citation>
    <scope>NUCLEOTIDE SEQUENCE [LARGE SCALE GENOMIC DNA]</scope>
    <source>
        <strain evidence="1 2">CBS 33761</strain>
    </source>
</reference>
<evidence type="ECO:0000313" key="2">
    <source>
        <dbReference type="Proteomes" id="UP001444661"/>
    </source>
</evidence>
<keyword evidence="2" id="KW-1185">Reference proteome</keyword>
<name>A0ABR1S0F5_9PEZI</name>
<dbReference type="EMBL" id="JAQQWK010000011">
    <property type="protein sequence ID" value="KAK8023649.1"/>
    <property type="molecule type" value="Genomic_DNA"/>
</dbReference>